<sequence length="390" mass="44485">YEHSNTTPEMKSVEIMKSGVEELVPILSENEVTLEDKRECDFPVYEKSLVCDNHSEIFSDSNNDDDISSYEDDFEDIEFVEASLPDPEIVSGVEEENVVHQAEENDVEEEEIDLEDISQIQDIVLHEKLLSITRLISNIESLNDNPTPDQHFVQNEESLENSSNEIDASNSNQEQEIPPQDSDILEIMKSGVEELVPILSENEVTLEDKRECDFPVYEKSLVCDNHSEIFSDSNNDDDISSYEDDFEDIEFVEASLPDPEIVSGVEEENVVHQAEENDVEEEEIDLEDISQIQDIVLHEKLLSITRLISNIESLNDNPTPDRVLNSSVSIPIFEESDNSLSDNFLPEFKTFYDPTEETRSGNTTTHADNSLPEYDSFCFEIEPDQERLIN</sequence>
<feature type="region of interest" description="Disordered" evidence="1">
    <location>
        <begin position="144"/>
        <end position="179"/>
    </location>
</feature>
<evidence type="ECO:0000256" key="1">
    <source>
        <dbReference type="SAM" id="MobiDB-lite"/>
    </source>
</evidence>
<protein>
    <submittedName>
        <fullName evidence="2">Uncharacterized protein</fullName>
    </submittedName>
</protein>
<reference evidence="2" key="1">
    <citation type="journal article" date="2019" name="Sci. Rep.">
        <title>Draft genome of Tanacetum cinerariifolium, the natural source of mosquito coil.</title>
        <authorList>
            <person name="Yamashiro T."/>
            <person name="Shiraishi A."/>
            <person name="Satake H."/>
            <person name="Nakayama K."/>
        </authorList>
    </citation>
    <scope>NUCLEOTIDE SEQUENCE</scope>
</reference>
<organism evidence="2">
    <name type="scientific">Tanacetum cinerariifolium</name>
    <name type="common">Dalmatian daisy</name>
    <name type="synonym">Chrysanthemum cinerariifolium</name>
    <dbReference type="NCBI Taxonomy" id="118510"/>
    <lineage>
        <taxon>Eukaryota</taxon>
        <taxon>Viridiplantae</taxon>
        <taxon>Streptophyta</taxon>
        <taxon>Embryophyta</taxon>
        <taxon>Tracheophyta</taxon>
        <taxon>Spermatophyta</taxon>
        <taxon>Magnoliopsida</taxon>
        <taxon>eudicotyledons</taxon>
        <taxon>Gunneridae</taxon>
        <taxon>Pentapetalae</taxon>
        <taxon>asterids</taxon>
        <taxon>campanulids</taxon>
        <taxon>Asterales</taxon>
        <taxon>Asteraceae</taxon>
        <taxon>Asteroideae</taxon>
        <taxon>Anthemideae</taxon>
        <taxon>Anthemidinae</taxon>
        <taxon>Tanacetum</taxon>
    </lineage>
</organism>
<gene>
    <name evidence="2" type="ORF">Tci_663143</name>
</gene>
<accession>A0A699KET2</accession>
<proteinExistence type="predicted"/>
<dbReference type="EMBL" id="BKCJ010512633">
    <property type="protein sequence ID" value="GFA91171.1"/>
    <property type="molecule type" value="Genomic_DNA"/>
</dbReference>
<feature type="non-terminal residue" evidence="2">
    <location>
        <position position="390"/>
    </location>
</feature>
<dbReference type="AlphaFoldDB" id="A0A699KET2"/>
<name>A0A699KET2_TANCI</name>
<feature type="compositionally biased region" description="Polar residues" evidence="1">
    <location>
        <begin position="166"/>
        <end position="175"/>
    </location>
</feature>
<feature type="non-terminal residue" evidence="2">
    <location>
        <position position="1"/>
    </location>
</feature>
<comment type="caution">
    <text evidence="2">The sequence shown here is derived from an EMBL/GenBank/DDBJ whole genome shotgun (WGS) entry which is preliminary data.</text>
</comment>
<evidence type="ECO:0000313" key="2">
    <source>
        <dbReference type="EMBL" id="GFA91171.1"/>
    </source>
</evidence>